<dbReference type="Proteomes" id="UP001328107">
    <property type="component" value="Unassembled WGS sequence"/>
</dbReference>
<evidence type="ECO:0000313" key="3">
    <source>
        <dbReference type="Proteomes" id="UP001328107"/>
    </source>
</evidence>
<protein>
    <submittedName>
        <fullName evidence="2">Uncharacterized protein</fullName>
    </submittedName>
</protein>
<evidence type="ECO:0000256" key="1">
    <source>
        <dbReference type="SAM" id="MobiDB-lite"/>
    </source>
</evidence>
<sequence length="304" mass="33271">GQSTTSVCDSCDVSQMSHFYRNSPVSGFTGHVPGARFTVGRRALKTPGREDRERARGGTESSETKDSNGIHNHSISSEELIPRLPLSRSEFALNQVQYQPDYHGASDYHYHAMNQGQGGGAPQPPQGYQYQQPMMYPGMGYPGMGASYGNLPAAYNDSLNSMNYTIGYNAHAMPMRVPRDPTEFEYYQGEQRQMHQEGVKYGEAGEAFSPTQDLAGGGNVQMSMQQMQRGGGVTTANGVETKRRSQSMPRRRDAPPLKDPFEGLDGGVYSKGEVMRNKERRMLAMRGEPVTGKLNYGNGSGTGG</sequence>
<feature type="region of interest" description="Disordered" evidence="1">
    <location>
        <begin position="229"/>
        <end position="304"/>
    </location>
</feature>
<feature type="region of interest" description="Disordered" evidence="1">
    <location>
        <begin position="40"/>
        <end position="77"/>
    </location>
</feature>
<dbReference type="EMBL" id="BTRK01000001">
    <property type="protein sequence ID" value="GMR29880.1"/>
    <property type="molecule type" value="Genomic_DNA"/>
</dbReference>
<feature type="region of interest" description="Disordered" evidence="1">
    <location>
        <begin position="107"/>
        <end position="127"/>
    </location>
</feature>
<keyword evidence="3" id="KW-1185">Reference proteome</keyword>
<feature type="non-terminal residue" evidence="2">
    <location>
        <position position="1"/>
    </location>
</feature>
<evidence type="ECO:0000313" key="2">
    <source>
        <dbReference type="EMBL" id="GMR29880.1"/>
    </source>
</evidence>
<organism evidence="2 3">
    <name type="scientific">Pristionchus mayeri</name>
    <dbReference type="NCBI Taxonomy" id="1317129"/>
    <lineage>
        <taxon>Eukaryota</taxon>
        <taxon>Metazoa</taxon>
        <taxon>Ecdysozoa</taxon>
        <taxon>Nematoda</taxon>
        <taxon>Chromadorea</taxon>
        <taxon>Rhabditida</taxon>
        <taxon>Rhabditina</taxon>
        <taxon>Diplogasteromorpha</taxon>
        <taxon>Diplogasteroidea</taxon>
        <taxon>Neodiplogasteridae</taxon>
        <taxon>Pristionchus</taxon>
    </lineage>
</organism>
<feature type="compositionally biased region" description="Basic and acidic residues" evidence="1">
    <location>
        <begin position="47"/>
        <end position="68"/>
    </location>
</feature>
<accession>A0AAN4Z374</accession>
<name>A0AAN4Z374_9BILA</name>
<feature type="compositionally biased region" description="Basic and acidic residues" evidence="1">
    <location>
        <begin position="250"/>
        <end position="261"/>
    </location>
</feature>
<dbReference type="AlphaFoldDB" id="A0AAN4Z374"/>
<gene>
    <name evidence="2" type="ORF">PMAYCL1PPCAC_00075</name>
</gene>
<feature type="compositionally biased region" description="Basic and acidic residues" evidence="1">
    <location>
        <begin position="273"/>
        <end position="282"/>
    </location>
</feature>
<reference evidence="3" key="1">
    <citation type="submission" date="2022-10" db="EMBL/GenBank/DDBJ databases">
        <title>Genome assembly of Pristionchus species.</title>
        <authorList>
            <person name="Yoshida K."/>
            <person name="Sommer R.J."/>
        </authorList>
    </citation>
    <scope>NUCLEOTIDE SEQUENCE [LARGE SCALE GENOMIC DNA]</scope>
    <source>
        <strain evidence="3">RS5460</strain>
    </source>
</reference>
<feature type="non-terminal residue" evidence="2">
    <location>
        <position position="304"/>
    </location>
</feature>
<comment type="caution">
    <text evidence="2">The sequence shown here is derived from an EMBL/GenBank/DDBJ whole genome shotgun (WGS) entry which is preliminary data.</text>
</comment>
<proteinExistence type="predicted"/>